<organism evidence="1">
    <name type="scientific">Arundo donax</name>
    <name type="common">Giant reed</name>
    <name type="synonym">Donax arundinaceus</name>
    <dbReference type="NCBI Taxonomy" id="35708"/>
    <lineage>
        <taxon>Eukaryota</taxon>
        <taxon>Viridiplantae</taxon>
        <taxon>Streptophyta</taxon>
        <taxon>Embryophyta</taxon>
        <taxon>Tracheophyta</taxon>
        <taxon>Spermatophyta</taxon>
        <taxon>Magnoliopsida</taxon>
        <taxon>Liliopsida</taxon>
        <taxon>Poales</taxon>
        <taxon>Poaceae</taxon>
        <taxon>PACMAD clade</taxon>
        <taxon>Arundinoideae</taxon>
        <taxon>Arundineae</taxon>
        <taxon>Arundo</taxon>
    </lineage>
</organism>
<accession>A0A0A9BVU0</accession>
<reference evidence="1" key="1">
    <citation type="submission" date="2014-09" db="EMBL/GenBank/DDBJ databases">
        <authorList>
            <person name="Magalhaes I.L.F."/>
            <person name="Oliveira U."/>
            <person name="Santos F.R."/>
            <person name="Vidigal T.H.D.A."/>
            <person name="Brescovit A.D."/>
            <person name="Santos A.J."/>
        </authorList>
    </citation>
    <scope>NUCLEOTIDE SEQUENCE</scope>
    <source>
        <tissue evidence="1">Shoot tissue taken approximately 20 cm above the soil surface</tissue>
    </source>
</reference>
<dbReference type="EMBL" id="GBRH01230469">
    <property type="protein sequence ID" value="JAD67426.1"/>
    <property type="molecule type" value="Transcribed_RNA"/>
</dbReference>
<name>A0A0A9BVU0_ARUDO</name>
<sequence>MGWDKNLENWLTR</sequence>
<evidence type="ECO:0000313" key="1">
    <source>
        <dbReference type="EMBL" id="JAD67426.1"/>
    </source>
</evidence>
<protein>
    <submittedName>
        <fullName evidence="1">Uncharacterized protein</fullName>
    </submittedName>
</protein>
<reference evidence="1" key="2">
    <citation type="journal article" date="2015" name="Data Brief">
        <title>Shoot transcriptome of the giant reed, Arundo donax.</title>
        <authorList>
            <person name="Barrero R.A."/>
            <person name="Guerrero F.D."/>
            <person name="Moolhuijzen P."/>
            <person name="Goolsby J.A."/>
            <person name="Tidwell J."/>
            <person name="Bellgard S.E."/>
            <person name="Bellgard M.I."/>
        </authorList>
    </citation>
    <scope>NUCLEOTIDE SEQUENCE</scope>
    <source>
        <tissue evidence="1">Shoot tissue taken approximately 20 cm above the soil surface</tissue>
    </source>
</reference>
<proteinExistence type="predicted"/>